<sequence>MPFKLPVEIYDEIFRYLEYNELYSTLTGSRLLKTIATRILYRDLRFVRPEQSVLCMHTLARNDALVLLVKSFGVEWRKLAPTHNLYQLLHTVLRRATRLTNLFLELPPEHSPTWLLSGTSFKLRQFTTSLLPDNCLSQFLCDQSTIVELSLHSPEEPMFHLDPSALPHLNHLRTVYMDIPTLRMLVHGRPVESLTLSLIGGAALPLNVLAHSTRSIRSLSIVSFNLGSLDGIFRAVAHRAPHVERLHIVTLVADFSYTNLHAAGPALSSLKSLNYLTCMSGRGDDLPVDKECQLVLAWKKHCPSLGTVVLPGGNVWYQGKDKSEPKAWVRVPD</sequence>
<protein>
    <recommendedName>
        <fullName evidence="1">F-box domain-containing protein</fullName>
    </recommendedName>
</protein>
<dbReference type="Proteomes" id="UP000054144">
    <property type="component" value="Unassembled WGS sequence"/>
</dbReference>
<dbReference type="InterPro" id="IPR001810">
    <property type="entry name" value="F-box_dom"/>
</dbReference>
<dbReference type="PROSITE" id="PS50181">
    <property type="entry name" value="FBOX"/>
    <property type="match status" value="1"/>
</dbReference>
<gene>
    <name evidence="2" type="ORF">FISHEDRAFT_50979</name>
</gene>
<reference evidence="2 3" key="1">
    <citation type="journal article" date="2015" name="Fungal Genet. Biol.">
        <title>Evolution of novel wood decay mechanisms in Agaricales revealed by the genome sequences of Fistulina hepatica and Cylindrobasidium torrendii.</title>
        <authorList>
            <person name="Floudas D."/>
            <person name="Held B.W."/>
            <person name="Riley R."/>
            <person name="Nagy L.G."/>
            <person name="Koehler G."/>
            <person name="Ransdell A.S."/>
            <person name="Younus H."/>
            <person name="Chow J."/>
            <person name="Chiniquy J."/>
            <person name="Lipzen A."/>
            <person name="Tritt A."/>
            <person name="Sun H."/>
            <person name="Haridas S."/>
            <person name="LaButti K."/>
            <person name="Ohm R.A."/>
            <person name="Kues U."/>
            <person name="Blanchette R.A."/>
            <person name="Grigoriev I.V."/>
            <person name="Minto R.E."/>
            <person name="Hibbett D.S."/>
        </authorList>
    </citation>
    <scope>NUCLEOTIDE SEQUENCE [LARGE SCALE GENOMIC DNA]</scope>
    <source>
        <strain evidence="2 3">ATCC 64428</strain>
    </source>
</reference>
<accession>A0A0D7A2S9</accession>
<keyword evidence="3" id="KW-1185">Reference proteome</keyword>
<name>A0A0D7A2S9_9AGAR</name>
<evidence type="ECO:0000313" key="2">
    <source>
        <dbReference type="EMBL" id="KIY44684.1"/>
    </source>
</evidence>
<dbReference type="EMBL" id="KN882067">
    <property type="protein sequence ID" value="KIY44684.1"/>
    <property type="molecule type" value="Genomic_DNA"/>
</dbReference>
<evidence type="ECO:0000313" key="3">
    <source>
        <dbReference type="Proteomes" id="UP000054144"/>
    </source>
</evidence>
<proteinExistence type="predicted"/>
<evidence type="ECO:0000259" key="1">
    <source>
        <dbReference type="PROSITE" id="PS50181"/>
    </source>
</evidence>
<organism evidence="2 3">
    <name type="scientific">Fistulina hepatica ATCC 64428</name>
    <dbReference type="NCBI Taxonomy" id="1128425"/>
    <lineage>
        <taxon>Eukaryota</taxon>
        <taxon>Fungi</taxon>
        <taxon>Dikarya</taxon>
        <taxon>Basidiomycota</taxon>
        <taxon>Agaricomycotina</taxon>
        <taxon>Agaricomycetes</taxon>
        <taxon>Agaricomycetidae</taxon>
        <taxon>Agaricales</taxon>
        <taxon>Fistulinaceae</taxon>
        <taxon>Fistulina</taxon>
    </lineage>
</organism>
<feature type="domain" description="F-box" evidence="1">
    <location>
        <begin position="1"/>
        <end position="44"/>
    </location>
</feature>
<dbReference type="OrthoDB" id="3178870at2759"/>
<dbReference type="AlphaFoldDB" id="A0A0D7A2S9"/>